<organism evidence="3">
    <name type="scientific">Metarhizium acridum (strain CQMa 102)</name>
    <dbReference type="NCBI Taxonomy" id="655827"/>
    <lineage>
        <taxon>Eukaryota</taxon>
        <taxon>Fungi</taxon>
        <taxon>Dikarya</taxon>
        <taxon>Ascomycota</taxon>
        <taxon>Pezizomycotina</taxon>
        <taxon>Sordariomycetes</taxon>
        <taxon>Hypocreomycetidae</taxon>
        <taxon>Hypocreales</taxon>
        <taxon>Clavicipitaceae</taxon>
        <taxon>Metarhizium</taxon>
    </lineage>
</organism>
<accession>E9E8T6</accession>
<protein>
    <submittedName>
        <fullName evidence="2">Chromate transport protein, putative</fullName>
    </submittedName>
</protein>
<keyword evidence="3" id="KW-1185">Reference proteome</keyword>
<gene>
    <name evidence="2" type="ORF">MAC_06284</name>
</gene>
<feature type="transmembrane region" description="Helical" evidence="1">
    <location>
        <begin position="79"/>
        <end position="97"/>
    </location>
</feature>
<feature type="transmembrane region" description="Helical" evidence="1">
    <location>
        <begin position="142"/>
        <end position="166"/>
    </location>
</feature>
<dbReference type="AlphaFoldDB" id="E9E8T6"/>
<dbReference type="GeneID" id="19250595"/>
<name>E9E8T6_METAQ</name>
<keyword evidence="1" id="KW-1133">Transmembrane helix</keyword>
<sequence length="175" mass="18910">MSNHLALVQISRATHKIADHPVRKHDTKKIDPFLVIAAICTAVNGALRINMSVFLSPLSDQRANGRCLSTGNPFGLTRANPHSFISLGLYGVIYTFISRRLWIPAAALFILQYAGFALYVVFRGVPSPVSLALGIARTPSLIHLFLLGLVAGTLSFGGAYTAIPFVQVKAVLIRV</sequence>
<dbReference type="Proteomes" id="UP000002499">
    <property type="component" value="Unassembled WGS sequence"/>
</dbReference>
<dbReference type="EMBL" id="GL698523">
    <property type="protein sequence ID" value="EFY87690.1"/>
    <property type="molecule type" value="Genomic_DNA"/>
</dbReference>
<keyword evidence="1" id="KW-0812">Transmembrane</keyword>
<evidence type="ECO:0000313" key="3">
    <source>
        <dbReference type="Proteomes" id="UP000002499"/>
    </source>
</evidence>
<dbReference type="InParanoid" id="E9E8T6"/>
<feature type="transmembrane region" description="Helical" evidence="1">
    <location>
        <begin position="102"/>
        <end position="122"/>
    </location>
</feature>
<dbReference type="KEGG" id="maw:19250595"/>
<feature type="transmembrane region" description="Helical" evidence="1">
    <location>
        <begin position="33"/>
        <end position="59"/>
    </location>
</feature>
<reference evidence="2 3" key="1">
    <citation type="journal article" date="2011" name="PLoS Genet.">
        <title>Genome sequencing and comparative transcriptomics of the model entomopathogenic fungi Metarhizium anisopliae and M. acridum.</title>
        <authorList>
            <person name="Gao Q."/>
            <person name="Jin K."/>
            <person name="Ying S.H."/>
            <person name="Zhang Y."/>
            <person name="Xiao G."/>
            <person name="Shang Y."/>
            <person name="Duan Z."/>
            <person name="Hu X."/>
            <person name="Xie X.Q."/>
            <person name="Zhou G."/>
            <person name="Peng G."/>
            <person name="Luo Z."/>
            <person name="Huang W."/>
            <person name="Wang B."/>
            <person name="Fang W."/>
            <person name="Wang S."/>
            <person name="Zhong Y."/>
            <person name="Ma L.J."/>
            <person name="St Leger R.J."/>
            <person name="Zhao G.P."/>
            <person name="Pei Y."/>
            <person name="Feng M.G."/>
            <person name="Xia Y."/>
            <person name="Wang C."/>
        </authorList>
    </citation>
    <scope>NUCLEOTIDE SEQUENCE [LARGE SCALE GENOMIC DNA]</scope>
    <source>
        <strain evidence="2 3">CQMa 102</strain>
    </source>
</reference>
<proteinExistence type="predicted"/>
<evidence type="ECO:0000256" key="1">
    <source>
        <dbReference type="SAM" id="Phobius"/>
    </source>
</evidence>
<evidence type="ECO:0000313" key="2">
    <source>
        <dbReference type="EMBL" id="EFY87690.1"/>
    </source>
</evidence>
<dbReference type="HOGENOM" id="CLU_1532956_0_0_1"/>
<dbReference type="OrthoDB" id="2160638at2759"/>
<keyword evidence="1" id="KW-0472">Membrane</keyword>